<keyword evidence="6" id="KW-0472">Membrane</keyword>
<dbReference type="PROSITE" id="PS51257">
    <property type="entry name" value="PROKAR_LIPOPROTEIN"/>
    <property type="match status" value="1"/>
</dbReference>
<dbReference type="AlphaFoldDB" id="A0A6A6HB39"/>
<evidence type="ECO:0000313" key="8">
    <source>
        <dbReference type="EMBL" id="KAF2234693.1"/>
    </source>
</evidence>
<dbReference type="SUPFAM" id="SSF51905">
    <property type="entry name" value="FAD/NAD(P)-binding domain"/>
    <property type="match status" value="1"/>
</dbReference>
<dbReference type="GO" id="GO:0004497">
    <property type="term" value="F:monooxygenase activity"/>
    <property type="evidence" value="ECO:0007669"/>
    <property type="project" value="UniProtKB-KW"/>
</dbReference>
<protein>
    <submittedName>
        <fullName evidence="8">FAD/NAD(P)-binding domain-containing protein</fullName>
    </submittedName>
</protein>
<dbReference type="Proteomes" id="UP000800092">
    <property type="component" value="Unassembled WGS sequence"/>
</dbReference>
<keyword evidence="9" id="KW-1185">Reference proteome</keyword>
<dbReference type="Pfam" id="PF01494">
    <property type="entry name" value="FAD_binding_3"/>
    <property type="match status" value="1"/>
</dbReference>
<dbReference type="PRINTS" id="PR00420">
    <property type="entry name" value="RNGMNOXGNASE"/>
</dbReference>
<dbReference type="InterPro" id="IPR036188">
    <property type="entry name" value="FAD/NAD-bd_sf"/>
</dbReference>
<feature type="transmembrane region" description="Helical" evidence="6">
    <location>
        <begin position="12"/>
        <end position="29"/>
    </location>
</feature>
<evidence type="ECO:0000256" key="2">
    <source>
        <dbReference type="ARBA" id="ARBA00022630"/>
    </source>
</evidence>
<name>A0A6A6HB39_VIRVR</name>
<sequence>MRDPDTQPKFSIIVIGAGICGCASALGLARRGHRVCVLEARPALSELGAGLQISPNGSRILCAWGLRARFEEFVCQPPWVQYRTYDTGETLGKHPRNINSWYEDIYGSPLWTIYRPHYQQLLAESAVSHGAELVFSAKAVKVDADTGTVYTTDGRCFKADLIVGADGIWSKARAGIASCRDIVPIVWDEYAYRCLADRDHMLTAPPTAALSNNGDTNFFLGPSGILLCYPCNQGKSFNIVAPCHRPVNKEAHDTFNPEVDPVELVDAYKDFFSPVPELLSSIKKCVKWTIVYLPDLPTYSSENGRIVLLGDAAHAMLPAAASASNMAVEDAAALCECISACKVVSELKSAVKAYEAIRKRRNDRVWEISMISQRNVSSYTAKSYNDAVAARNEGLRKATEELAEYLKLSSEDRKALQASQVGDEAAIYPSPALLKWLYGYDTITVSREYLRDNPLSQ</sequence>
<keyword evidence="6" id="KW-1133">Transmembrane helix</keyword>
<evidence type="ECO:0000259" key="7">
    <source>
        <dbReference type="Pfam" id="PF01494"/>
    </source>
</evidence>
<dbReference type="Gene3D" id="3.50.50.60">
    <property type="entry name" value="FAD/NAD(P)-binding domain"/>
    <property type="match status" value="1"/>
</dbReference>
<dbReference type="SUPFAM" id="SSF54373">
    <property type="entry name" value="FAD-linked reductases, C-terminal domain"/>
    <property type="match status" value="1"/>
</dbReference>
<evidence type="ECO:0000256" key="3">
    <source>
        <dbReference type="ARBA" id="ARBA00022827"/>
    </source>
</evidence>
<accession>A0A6A6HB39</accession>
<reference evidence="8" key="1">
    <citation type="journal article" date="2020" name="Stud. Mycol.">
        <title>101 Dothideomycetes genomes: a test case for predicting lifestyles and emergence of pathogens.</title>
        <authorList>
            <person name="Haridas S."/>
            <person name="Albert R."/>
            <person name="Binder M."/>
            <person name="Bloem J."/>
            <person name="Labutti K."/>
            <person name="Salamov A."/>
            <person name="Andreopoulos B."/>
            <person name="Baker S."/>
            <person name="Barry K."/>
            <person name="Bills G."/>
            <person name="Bluhm B."/>
            <person name="Cannon C."/>
            <person name="Castanera R."/>
            <person name="Culley D."/>
            <person name="Daum C."/>
            <person name="Ezra D."/>
            <person name="Gonzalez J."/>
            <person name="Henrissat B."/>
            <person name="Kuo A."/>
            <person name="Liang C."/>
            <person name="Lipzen A."/>
            <person name="Lutzoni F."/>
            <person name="Magnuson J."/>
            <person name="Mondo S."/>
            <person name="Nolan M."/>
            <person name="Ohm R."/>
            <person name="Pangilinan J."/>
            <person name="Park H.-J."/>
            <person name="Ramirez L."/>
            <person name="Alfaro M."/>
            <person name="Sun H."/>
            <person name="Tritt A."/>
            <person name="Yoshinaga Y."/>
            <person name="Zwiers L.-H."/>
            <person name="Turgeon B."/>
            <person name="Goodwin S."/>
            <person name="Spatafora J."/>
            <person name="Crous P."/>
            <person name="Grigoriev I."/>
        </authorList>
    </citation>
    <scope>NUCLEOTIDE SEQUENCE</scope>
    <source>
        <strain evidence="8">Tuck. ex Michener</strain>
    </source>
</reference>
<evidence type="ECO:0000256" key="5">
    <source>
        <dbReference type="ARBA" id="ARBA00023033"/>
    </source>
</evidence>
<evidence type="ECO:0000256" key="4">
    <source>
        <dbReference type="ARBA" id="ARBA00023002"/>
    </source>
</evidence>
<dbReference type="PANTHER" id="PTHR13789">
    <property type="entry name" value="MONOOXYGENASE"/>
    <property type="match status" value="1"/>
</dbReference>
<keyword evidence="2" id="KW-0285">Flavoprotein</keyword>
<keyword evidence="5" id="KW-0503">Monooxygenase</keyword>
<dbReference type="InterPro" id="IPR002938">
    <property type="entry name" value="FAD-bd"/>
</dbReference>
<evidence type="ECO:0000256" key="1">
    <source>
        <dbReference type="ARBA" id="ARBA00007992"/>
    </source>
</evidence>
<keyword evidence="4" id="KW-0560">Oxidoreductase</keyword>
<keyword evidence="3" id="KW-0274">FAD</keyword>
<proteinExistence type="inferred from homology"/>
<feature type="domain" description="FAD-binding" evidence="7">
    <location>
        <begin position="11"/>
        <end position="365"/>
    </location>
</feature>
<keyword evidence="6" id="KW-0812">Transmembrane</keyword>
<evidence type="ECO:0000256" key="6">
    <source>
        <dbReference type="SAM" id="Phobius"/>
    </source>
</evidence>
<dbReference type="OrthoDB" id="16820at2759"/>
<dbReference type="EMBL" id="ML991796">
    <property type="protein sequence ID" value="KAF2234693.1"/>
    <property type="molecule type" value="Genomic_DNA"/>
</dbReference>
<dbReference type="InterPro" id="IPR050493">
    <property type="entry name" value="FAD-dep_Monooxygenase_BioMet"/>
</dbReference>
<evidence type="ECO:0000313" key="9">
    <source>
        <dbReference type="Proteomes" id="UP000800092"/>
    </source>
</evidence>
<organism evidence="8 9">
    <name type="scientific">Viridothelium virens</name>
    <name type="common">Speckled blister lichen</name>
    <name type="synonym">Trypethelium virens</name>
    <dbReference type="NCBI Taxonomy" id="1048519"/>
    <lineage>
        <taxon>Eukaryota</taxon>
        <taxon>Fungi</taxon>
        <taxon>Dikarya</taxon>
        <taxon>Ascomycota</taxon>
        <taxon>Pezizomycotina</taxon>
        <taxon>Dothideomycetes</taxon>
        <taxon>Dothideomycetes incertae sedis</taxon>
        <taxon>Trypetheliales</taxon>
        <taxon>Trypetheliaceae</taxon>
        <taxon>Viridothelium</taxon>
    </lineage>
</organism>
<dbReference type="GO" id="GO:0071949">
    <property type="term" value="F:FAD binding"/>
    <property type="evidence" value="ECO:0007669"/>
    <property type="project" value="InterPro"/>
</dbReference>
<dbReference type="PANTHER" id="PTHR13789:SF306">
    <property type="entry name" value="HYDROXYLASE, PUTATIVE-RELATED"/>
    <property type="match status" value="1"/>
</dbReference>
<gene>
    <name evidence="8" type="ORF">EV356DRAFT_141027</name>
</gene>
<comment type="similarity">
    <text evidence="1">Belongs to the paxM FAD-dependent monooxygenase family.</text>
</comment>